<accession>A0ABU6VMS4</accession>
<reference evidence="1 2" key="1">
    <citation type="journal article" date="2023" name="Plants (Basel)">
        <title>Bridging the Gap: Combining Genomics and Transcriptomics Approaches to Understand Stylosanthes scabra, an Orphan Legume from the Brazilian Caatinga.</title>
        <authorList>
            <person name="Ferreira-Neto J.R.C."/>
            <person name="da Silva M.D."/>
            <person name="Binneck E."/>
            <person name="de Melo N.F."/>
            <person name="da Silva R.H."/>
            <person name="de Melo A.L.T.M."/>
            <person name="Pandolfi V."/>
            <person name="Bustamante F.O."/>
            <person name="Brasileiro-Vidal A.C."/>
            <person name="Benko-Iseppon A.M."/>
        </authorList>
    </citation>
    <scope>NUCLEOTIDE SEQUENCE [LARGE SCALE GENOMIC DNA]</scope>
    <source>
        <tissue evidence="1">Leaves</tissue>
    </source>
</reference>
<organism evidence="1 2">
    <name type="scientific">Stylosanthes scabra</name>
    <dbReference type="NCBI Taxonomy" id="79078"/>
    <lineage>
        <taxon>Eukaryota</taxon>
        <taxon>Viridiplantae</taxon>
        <taxon>Streptophyta</taxon>
        <taxon>Embryophyta</taxon>
        <taxon>Tracheophyta</taxon>
        <taxon>Spermatophyta</taxon>
        <taxon>Magnoliopsida</taxon>
        <taxon>eudicotyledons</taxon>
        <taxon>Gunneridae</taxon>
        <taxon>Pentapetalae</taxon>
        <taxon>rosids</taxon>
        <taxon>fabids</taxon>
        <taxon>Fabales</taxon>
        <taxon>Fabaceae</taxon>
        <taxon>Papilionoideae</taxon>
        <taxon>50 kb inversion clade</taxon>
        <taxon>dalbergioids sensu lato</taxon>
        <taxon>Dalbergieae</taxon>
        <taxon>Pterocarpus clade</taxon>
        <taxon>Stylosanthes</taxon>
    </lineage>
</organism>
<dbReference type="Proteomes" id="UP001341840">
    <property type="component" value="Unassembled WGS sequence"/>
</dbReference>
<sequence length="145" mass="16670">MCTPVSARDQVPVTRHKYEGIFLRTERGMGDMSSPPWVPVAILAINFLKHPTPLCTIHILPLKLFDRRKIFMYATHNRSCSYCHTNPLILLRVLPSKKQKPRSENTFLLWQQIALSTIYSQNFGDHLDADKTPQQYATDADKTSE</sequence>
<gene>
    <name evidence="1" type="ORF">PIB30_064631</name>
</gene>
<comment type="caution">
    <text evidence="1">The sequence shown here is derived from an EMBL/GenBank/DDBJ whole genome shotgun (WGS) entry which is preliminary data.</text>
</comment>
<evidence type="ECO:0000313" key="2">
    <source>
        <dbReference type="Proteomes" id="UP001341840"/>
    </source>
</evidence>
<dbReference type="EMBL" id="JASCZI010151667">
    <property type="protein sequence ID" value="MED6173968.1"/>
    <property type="molecule type" value="Genomic_DNA"/>
</dbReference>
<keyword evidence="2" id="KW-1185">Reference proteome</keyword>
<protein>
    <submittedName>
        <fullName evidence="1">Uncharacterized protein</fullName>
    </submittedName>
</protein>
<proteinExistence type="predicted"/>
<evidence type="ECO:0000313" key="1">
    <source>
        <dbReference type="EMBL" id="MED6173968.1"/>
    </source>
</evidence>
<name>A0ABU6VMS4_9FABA</name>